<protein>
    <submittedName>
        <fullName evidence="9">C-type cytochrome</fullName>
    </submittedName>
</protein>
<keyword evidence="4" id="KW-0249">Electron transport</keyword>
<accession>A0A7K1YB41</accession>
<feature type="binding site" description="covalent" evidence="6">
    <location>
        <position position="123"/>
    </location>
    <ligand>
        <name>heme c</name>
        <dbReference type="ChEBI" id="CHEBI:61717"/>
    </ligand>
</feature>
<evidence type="ECO:0000313" key="9">
    <source>
        <dbReference type="EMBL" id="MXV51571.1"/>
    </source>
</evidence>
<dbReference type="GO" id="GO:0020037">
    <property type="term" value="F:heme binding"/>
    <property type="evidence" value="ECO:0007669"/>
    <property type="project" value="InterPro"/>
</dbReference>
<feature type="binding site" description="covalent" evidence="6">
    <location>
        <position position="75"/>
    </location>
    <ligand>
        <name>heme c</name>
        <dbReference type="ChEBI" id="CHEBI:61717"/>
    </ligand>
</feature>
<evidence type="ECO:0000313" key="10">
    <source>
        <dbReference type="Proteomes" id="UP000466586"/>
    </source>
</evidence>
<dbReference type="GO" id="GO:0009055">
    <property type="term" value="F:electron transfer activity"/>
    <property type="evidence" value="ECO:0007669"/>
    <property type="project" value="InterPro"/>
</dbReference>
<evidence type="ECO:0000259" key="8">
    <source>
        <dbReference type="PROSITE" id="PS51007"/>
    </source>
</evidence>
<dbReference type="Proteomes" id="UP000466586">
    <property type="component" value="Unassembled WGS sequence"/>
</dbReference>
<dbReference type="GO" id="GO:0005506">
    <property type="term" value="F:iron ion binding"/>
    <property type="evidence" value="ECO:0007669"/>
    <property type="project" value="InterPro"/>
</dbReference>
<dbReference type="PRINTS" id="PR00606">
    <property type="entry name" value="CYTCHROMECID"/>
</dbReference>
<evidence type="ECO:0000256" key="1">
    <source>
        <dbReference type="ARBA" id="ARBA00022448"/>
    </source>
</evidence>
<dbReference type="PROSITE" id="PS51257">
    <property type="entry name" value="PROKAR_LIPOPROTEIN"/>
    <property type="match status" value="1"/>
</dbReference>
<dbReference type="RefSeq" id="WP_160844757.1">
    <property type="nucleotide sequence ID" value="NZ_WVHT01000005.1"/>
</dbReference>
<keyword evidence="3 6" id="KW-0479">Metal-binding</keyword>
<dbReference type="EMBL" id="WVHT01000005">
    <property type="protein sequence ID" value="MXV51571.1"/>
    <property type="molecule type" value="Genomic_DNA"/>
</dbReference>
<proteinExistence type="predicted"/>
<keyword evidence="1" id="KW-0813">Transport</keyword>
<dbReference type="SUPFAM" id="SSF46626">
    <property type="entry name" value="Cytochrome c"/>
    <property type="match status" value="1"/>
</dbReference>
<keyword evidence="2 6" id="KW-0349">Heme</keyword>
<keyword evidence="7" id="KW-0732">Signal</keyword>
<evidence type="ECO:0000256" key="4">
    <source>
        <dbReference type="ARBA" id="ARBA00022982"/>
    </source>
</evidence>
<gene>
    <name evidence="9" type="ORF">GS399_11370</name>
</gene>
<dbReference type="Gene3D" id="1.10.760.10">
    <property type="entry name" value="Cytochrome c-like domain"/>
    <property type="match status" value="1"/>
</dbReference>
<comment type="caution">
    <text evidence="9">The sequence shown here is derived from an EMBL/GenBank/DDBJ whole genome shotgun (WGS) entry which is preliminary data.</text>
</comment>
<dbReference type="Pfam" id="PF00034">
    <property type="entry name" value="Cytochrom_C"/>
    <property type="match status" value="1"/>
</dbReference>
<dbReference type="InterPro" id="IPR036909">
    <property type="entry name" value="Cyt_c-like_dom_sf"/>
</dbReference>
<sequence>MKTSELMKASFLYCTLVVTCIFSACSNSPSTGSQSSSEGTAVADSGQENATIESAKAKFAKGYELLSKSDCKACHDTGNEIVGPSFERIAARYVYSDANITHLAERVITGVKTGEGVWGKAEMTPHVNMSKTDAEEIIKYVLSMPPKQGLDTIAK</sequence>
<comment type="PTM">
    <text evidence="6">Binds 1 heme c group covalently per subunit.</text>
</comment>
<dbReference type="InterPro" id="IPR002324">
    <property type="entry name" value="Cyt_c_ID"/>
</dbReference>
<dbReference type="InterPro" id="IPR009056">
    <property type="entry name" value="Cyt_c-like_dom"/>
</dbReference>
<keyword evidence="10" id="KW-1185">Reference proteome</keyword>
<reference evidence="9 10" key="1">
    <citation type="submission" date="2019-11" db="EMBL/GenBank/DDBJ databases">
        <title>Pedobacter sp. HMF7647 Genome sequencing and assembly.</title>
        <authorList>
            <person name="Kang H."/>
            <person name="Kim H."/>
            <person name="Joh K."/>
        </authorList>
    </citation>
    <scope>NUCLEOTIDE SEQUENCE [LARGE SCALE GENOMIC DNA]</scope>
    <source>
        <strain evidence="9 10">HMF7647</strain>
    </source>
</reference>
<evidence type="ECO:0000256" key="3">
    <source>
        <dbReference type="ARBA" id="ARBA00022723"/>
    </source>
</evidence>
<organism evidence="9 10">
    <name type="scientific">Hufsiella arboris</name>
    <dbReference type="NCBI Taxonomy" id="2695275"/>
    <lineage>
        <taxon>Bacteria</taxon>
        <taxon>Pseudomonadati</taxon>
        <taxon>Bacteroidota</taxon>
        <taxon>Sphingobacteriia</taxon>
        <taxon>Sphingobacteriales</taxon>
        <taxon>Sphingobacteriaceae</taxon>
        <taxon>Hufsiella</taxon>
    </lineage>
</organism>
<evidence type="ECO:0000256" key="5">
    <source>
        <dbReference type="ARBA" id="ARBA00023004"/>
    </source>
</evidence>
<feature type="signal peptide" evidence="7">
    <location>
        <begin position="1"/>
        <end position="24"/>
    </location>
</feature>
<evidence type="ECO:0000256" key="7">
    <source>
        <dbReference type="SAM" id="SignalP"/>
    </source>
</evidence>
<dbReference type="AlphaFoldDB" id="A0A7K1YB41"/>
<feature type="binding site" description="covalent" evidence="6">
    <location>
        <position position="71"/>
    </location>
    <ligand>
        <name>heme c</name>
        <dbReference type="ChEBI" id="CHEBI:61717"/>
    </ligand>
</feature>
<keyword evidence="5 6" id="KW-0408">Iron</keyword>
<feature type="chain" id="PRO_5029861898" evidence="7">
    <location>
        <begin position="25"/>
        <end position="155"/>
    </location>
</feature>
<evidence type="ECO:0000256" key="6">
    <source>
        <dbReference type="PIRSR" id="PIRSR602324-1"/>
    </source>
</evidence>
<evidence type="ECO:0000256" key="2">
    <source>
        <dbReference type="ARBA" id="ARBA00022617"/>
    </source>
</evidence>
<dbReference type="PROSITE" id="PS51007">
    <property type="entry name" value="CYTC"/>
    <property type="match status" value="1"/>
</dbReference>
<name>A0A7K1YB41_9SPHI</name>
<feature type="domain" description="Cytochrome c" evidence="8">
    <location>
        <begin position="57"/>
        <end position="145"/>
    </location>
</feature>